<dbReference type="Pfam" id="PF00884">
    <property type="entry name" value="Sulfatase"/>
    <property type="match status" value="1"/>
</dbReference>
<reference evidence="6" key="1">
    <citation type="submission" date="2023-10" db="EMBL/GenBank/DDBJ databases">
        <authorList>
            <person name="Chen Y."/>
            <person name="Shah S."/>
            <person name="Dougan E. K."/>
            <person name="Thang M."/>
            <person name="Chan C."/>
        </authorList>
    </citation>
    <scope>NUCLEOTIDE SEQUENCE [LARGE SCALE GENOMIC DNA]</scope>
</reference>
<dbReference type="EMBL" id="CAUYUJ010000967">
    <property type="protein sequence ID" value="CAK0793436.1"/>
    <property type="molecule type" value="Genomic_DNA"/>
</dbReference>
<protein>
    <recommendedName>
        <fullName evidence="5">Sulfatase N-terminal domain-containing protein</fullName>
    </recommendedName>
</protein>
<dbReference type="InterPro" id="IPR017850">
    <property type="entry name" value="Alkaline_phosphatase_core_sf"/>
</dbReference>
<sequence length="361" mass="39486">YGRNYWSTYFPDVSESFVDWHSLLGAGYSDTQNTVASALRGLGYKTGMVGKWHLTPTEEGGGYVDAYSTQTDAVRKSGWDFVDGLYITVIHNMEWMLDNALRFMDSAMHDEVPFFLYFAATPAHLPTVQDSLLGVFTPFDTPAGTLARYPNVSEYCSTCKLSSRKDIWDSVLEISSISRVGSCRASLAALRWLDESLGVLYDFLSERAAIGNTYIVISTDHGSAKLSLYDLGIRVPLYASGPGIRAGARVDEVVSHVDLAPTFLTWAGGSMKIPADGLSWASLASAGAGSLNREGVHAESYFDRVLVTRDLLKFYTTPTTAVIRDEISKVHNFTVISTLSSAATDLASYVGNSYPALYEEI</sequence>
<dbReference type="Proteomes" id="UP001189429">
    <property type="component" value="Unassembled WGS sequence"/>
</dbReference>
<keyword evidence="2" id="KW-0732">Signal</keyword>
<comment type="caution">
    <text evidence="6">The sequence shown here is derived from an EMBL/GenBank/DDBJ whole genome shotgun (WGS) entry which is preliminary data.</text>
</comment>
<feature type="domain" description="Sulfatase N-terminal" evidence="5">
    <location>
        <begin position="29"/>
        <end position="268"/>
    </location>
</feature>
<evidence type="ECO:0000313" key="6">
    <source>
        <dbReference type="EMBL" id="CAK0793436.1"/>
    </source>
</evidence>
<accession>A0ABN9PKA7</accession>
<name>A0ABN9PKA7_9DINO</name>
<dbReference type="InterPro" id="IPR000917">
    <property type="entry name" value="Sulfatase_N"/>
</dbReference>
<dbReference type="PANTHER" id="PTHR43108:SF8">
    <property type="entry name" value="SD21168P"/>
    <property type="match status" value="1"/>
</dbReference>
<keyword evidence="4" id="KW-0325">Glycoprotein</keyword>
<keyword evidence="7" id="KW-1185">Reference proteome</keyword>
<evidence type="ECO:0000256" key="1">
    <source>
        <dbReference type="ARBA" id="ARBA00008779"/>
    </source>
</evidence>
<evidence type="ECO:0000256" key="3">
    <source>
        <dbReference type="ARBA" id="ARBA00022801"/>
    </source>
</evidence>
<evidence type="ECO:0000256" key="2">
    <source>
        <dbReference type="ARBA" id="ARBA00022729"/>
    </source>
</evidence>
<dbReference type="Gene3D" id="3.40.720.10">
    <property type="entry name" value="Alkaline Phosphatase, subunit A"/>
    <property type="match status" value="1"/>
</dbReference>
<dbReference type="InterPro" id="IPR024607">
    <property type="entry name" value="Sulfatase_CS"/>
</dbReference>
<feature type="non-terminal residue" evidence="6">
    <location>
        <position position="1"/>
    </location>
</feature>
<dbReference type="SUPFAM" id="SSF53649">
    <property type="entry name" value="Alkaline phosphatase-like"/>
    <property type="match status" value="1"/>
</dbReference>
<keyword evidence="3" id="KW-0378">Hydrolase</keyword>
<comment type="similarity">
    <text evidence="1">Belongs to the sulfatase family.</text>
</comment>
<feature type="non-terminal residue" evidence="6">
    <location>
        <position position="361"/>
    </location>
</feature>
<evidence type="ECO:0000256" key="4">
    <source>
        <dbReference type="ARBA" id="ARBA00023180"/>
    </source>
</evidence>
<evidence type="ECO:0000259" key="5">
    <source>
        <dbReference type="Pfam" id="PF00884"/>
    </source>
</evidence>
<gene>
    <name evidence="6" type="ORF">PCOR1329_LOCUS3735</name>
</gene>
<dbReference type="PROSITE" id="PS00149">
    <property type="entry name" value="SULFATASE_2"/>
    <property type="match status" value="1"/>
</dbReference>
<evidence type="ECO:0000313" key="7">
    <source>
        <dbReference type="Proteomes" id="UP001189429"/>
    </source>
</evidence>
<dbReference type="PANTHER" id="PTHR43108">
    <property type="entry name" value="N-ACETYLGLUCOSAMINE-6-SULFATASE FAMILY MEMBER"/>
    <property type="match status" value="1"/>
</dbReference>
<proteinExistence type="inferred from homology"/>
<organism evidence="6 7">
    <name type="scientific">Prorocentrum cordatum</name>
    <dbReference type="NCBI Taxonomy" id="2364126"/>
    <lineage>
        <taxon>Eukaryota</taxon>
        <taxon>Sar</taxon>
        <taxon>Alveolata</taxon>
        <taxon>Dinophyceae</taxon>
        <taxon>Prorocentrales</taxon>
        <taxon>Prorocentraceae</taxon>
        <taxon>Prorocentrum</taxon>
    </lineage>
</organism>